<sequence>MAIGKEVFNRFDANISADELDSVLRSLRSGVSLEDLHRVMEDLDTDRDGFISLMEFTSFCRSDAFADDGSGELRNTFNLYDRDKTASSPLRSSFNKSRVNSYSSNKLNNKKNHPFSTKRPTKCKMHNNDEEAEALGPSK</sequence>
<evidence type="ECO:0000313" key="5">
    <source>
        <dbReference type="Proteomes" id="UP000289340"/>
    </source>
</evidence>
<name>A0A445FCN6_GLYSO</name>
<keyword evidence="1" id="KW-0106">Calcium</keyword>
<reference evidence="4 5" key="1">
    <citation type="submission" date="2018-09" db="EMBL/GenBank/DDBJ databases">
        <title>A high-quality reference genome of wild soybean provides a powerful tool to mine soybean genomes.</title>
        <authorList>
            <person name="Xie M."/>
            <person name="Chung C.Y.L."/>
            <person name="Li M.-W."/>
            <person name="Wong F.-L."/>
            <person name="Chan T.-F."/>
            <person name="Lam H.-M."/>
        </authorList>
    </citation>
    <scope>NUCLEOTIDE SEQUENCE [LARGE SCALE GENOMIC DNA]</scope>
    <source>
        <strain evidence="5">cv. W05</strain>
        <tissue evidence="4">Hypocotyl of etiolated seedlings</tissue>
    </source>
</reference>
<feature type="region of interest" description="Disordered" evidence="2">
    <location>
        <begin position="84"/>
        <end position="139"/>
    </location>
</feature>
<protein>
    <submittedName>
        <fullName evidence="4">Calcium-binding allergen Ole e 8</fullName>
    </submittedName>
</protein>
<dbReference type="InterPro" id="IPR018247">
    <property type="entry name" value="EF_Hand_1_Ca_BS"/>
</dbReference>
<evidence type="ECO:0000256" key="1">
    <source>
        <dbReference type="ARBA" id="ARBA00022837"/>
    </source>
</evidence>
<evidence type="ECO:0000313" key="4">
    <source>
        <dbReference type="EMBL" id="RZB46612.1"/>
    </source>
</evidence>
<dbReference type="Pfam" id="PF13499">
    <property type="entry name" value="EF-hand_7"/>
    <property type="match status" value="1"/>
</dbReference>
<keyword evidence="5" id="KW-1185">Reference proteome</keyword>
<dbReference type="InterPro" id="IPR002048">
    <property type="entry name" value="EF_hand_dom"/>
</dbReference>
<dbReference type="EMBL" id="QZWG01000019">
    <property type="protein sequence ID" value="RZB46612.1"/>
    <property type="molecule type" value="Genomic_DNA"/>
</dbReference>
<organism evidence="4 5">
    <name type="scientific">Glycine soja</name>
    <name type="common">Wild soybean</name>
    <dbReference type="NCBI Taxonomy" id="3848"/>
    <lineage>
        <taxon>Eukaryota</taxon>
        <taxon>Viridiplantae</taxon>
        <taxon>Streptophyta</taxon>
        <taxon>Embryophyta</taxon>
        <taxon>Tracheophyta</taxon>
        <taxon>Spermatophyta</taxon>
        <taxon>Magnoliopsida</taxon>
        <taxon>eudicotyledons</taxon>
        <taxon>Gunneridae</taxon>
        <taxon>Pentapetalae</taxon>
        <taxon>rosids</taxon>
        <taxon>fabids</taxon>
        <taxon>Fabales</taxon>
        <taxon>Fabaceae</taxon>
        <taxon>Papilionoideae</taxon>
        <taxon>50 kb inversion clade</taxon>
        <taxon>NPAAA clade</taxon>
        <taxon>indigoferoid/millettioid clade</taxon>
        <taxon>Phaseoleae</taxon>
        <taxon>Glycine</taxon>
        <taxon>Glycine subgen. Soja</taxon>
    </lineage>
</organism>
<gene>
    <name evidence="4" type="ORF">D0Y65_050582</name>
</gene>
<dbReference type="SUPFAM" id="SSF47473">
    <property type="entry name" value="EF-hand"/>
    <property type="match status" value="1"/>
</dbReference>
<dbReference type="GO" id="GO:0005509">
    <property type="term" value="F:calcium ion binding"/>
    <property type="evidence" value="ECO:0007669"/>
    <property type="project" value="InterPro"/>
</dbReference>
<feature type="domain" description="EF-hand" evidence="3">
    <location>
        <begin position="31"/>
        <end position="66"/>
    </location>
</feature>
<dbReference type="Proteomes" id="UP000289340">
    <property type="component" value="Chromosome 19"/>
</dbReference>
<feature type="compositionally biased region" description="Polar residues" evidence="2">
    <location>
        <begin position="86"/>
        <end position="99"/>
    </location>
</feature>
<evidence type="ECO:0000256" key="2">
    <source>
        <dbReference type="SAM" id="MobiDB-lite"/>
    </source>
</evidence>
<dbReference type="PROSITE" id="PS50222">
    <property type="entry name" value="EF_HAND_2"/>
    <property type="match status" value="1"/>
</dbReference>
<dbReference type="CDD" id="cd00051">
    <property type="entry name" value="EFh"/>
    <property type="match status" value="1"/>
</dbReference>
<accession>A0A445FCN6</accession>
<evidence type="ECO:0000259" key="3">
    <source>
        <dbReference type="PROSITE" id="PS50222"/>
    </source>
</evidence>
<dbReference type="Gene3D" id="1.10.238.10">
    <property type="entry name" value="EF-hand"/>
    <property type="match status" value="1"/>
</dbReference>
<dbReference type="PROSITE" id="PS00018">
    <property type="entry name" value="EF_HAND_1"/>
    <property type="match status" value="1"/>
</dbReference>
<dbReference type="AlphaFoldDB" id="A0A445FCN6"/>
<comment type="caution">
    <text evidence="4">The sequence shown here is derived from an EMBL/GenBank/DDBJ whole genome shotgun (WGS) entry which is preliminary data.</text>
</comment>
<dbReference type="InterPro" id="IPR011992">
    <property type="entry name" value="EF-hand-dom_pair"/>
</dbReference>
<proteinExistence type="predicted"/>
<dbReference type="SMART" id="SM00054">
    <property type="entry name" value="EFh"/>
    <property type="match status" value="1"/>
</dbReference>